<comment type="caution">
    <text evidence="2">The sequence shown here is derived from an EMBL/GenBank/DDBJ whole genome shotgun (WGS) entry which is preliminary data.</text>
</comment>
<keyword evidence="3" id="KW-1185">Reference proteome</keyword>
<keyword evidence="1" id="KW-0472">Membrane</keyword>
<organism evidence="2 3">
    <name type="scientific">Halopseudomonas aestusnigri</name>
    <dbReference type="NCBI Taxonomy" id="857252"/>
    <lineage>
        <taxon>Bacteria</taxon>
        <taxon>Pseudomonadati</taxon>
        <taxon>Pseudomonadota</taxon>
        <taxon>Gammaproteobacteria</taxon>
        <taxon>Pseudomonadales</taxon>
        <taxon>Pseudomonadaceae</taxon>
        <taxon>Halopseudomonas</taxon>
    </lineage>
</organism>
<accession>A0AAQ1G9S6</accession>
<dbReference type="Proteomes" id="UP000243518">
    <property type="component" value="Unassembled WGS sequence"/>
</dbReference>
<evidence type="ECO:0000313" key="3">
    <source>
        <dbReference type="Proteomes" id="UP000243518"/>
    </source>
</evidence>
<keyword evidence="1" id="KW-1133">Transmembrane helix</keyword>
<proteinExistence type="predicted"/>
<sequence length="42" mass="4397">MTLIATLYFLKWAGITGVGSAIVLGVLDGLRDAGIWGRSSCN</sequence>
<evidence type="ECO:0000256" key="1">
    <source>
        <dbReference type="SAM" id="Phobius"/>
    </source>
</evidence>
<reference evidence="2 3" key="1">
    <citation type="submission" date="2016-10" db="EMBL/GenBank/DDBJ databases">
        <authorList>
            <person name="Varghese N."/>
            <person name="Submissions S."/>
        </authorList>
    </citation>
    <scope>NUCLEOTIDE SEQUENCE [LARGE SCALE GENOMIC DNA]</scope>
    <source>
        <strain evidence="2 3">CECT 8317</strain>
    </source>
</reference>
<dbReference type="EMBL" id="FNVE01000016">
    <property type="protein sequence ID" value="SEG69831.1"/>
    <property type="molecule type" value="Genomic_DNA"/>
</dbReference>
<dbReference type="AlphaFoldDB" id="A0AAQ1G9S6"/>
<name>A0AAQ1G9S6_9GAMM</name>
<evidence type="ECO:0000313" key="2">
    <source>
        <dbReference type="EMBL" id="SEG69831.1"/>
    </source>
</evidence>
<gene>
    <name evidence="2" type="ORF">SAMN05216586_11630</name>
</gene>
<keyword evidence="1" id="KW-0812">Transmembrane</keyword>
<feature type="transmembrane region" description="Helical" evidence="1">
    <location>
        <begin position="12"/>
        <end position="30"/>
    </location>
</feature>
<protein>
    <submittedName>
        <fullName evidence="2">Uncharacterized protein</fullName>
    </submittedName>
</protein>